<name>A0ABT4RKD3_9ACTN</name>
<dbReference type="Gene3D" id="1.10.1660.10">
    <property type="match status" value="1"/>
</dbReference>
<protein>
    <submittedName>
        <fullName evidence="4">MerR family transcriptional regulator</fullName>
    </submittedName>
</protein>
<dbReference type="RefSeq" id="WP_270006464.1">
    <property type="nucleotide sequence ID" value="NZ_JAPCID010000020.1"/>
</dbReference>
<evidence type="ECO:0000256" key="2">
    <source>
        <dbReference type="SAM" id="Coils"/>
    </source>
</evidence>
<evidence type="ECO:0000256" key="1">
    <source>
        <dbReference type="ARBA" id="ARBA00023125"/>
    </source>
</evidence>
<evidence type="ECO:0000313" key="4">
    <source>
        <dbReference type="EMBL" id="MDA0139005.1"/>
    </source>
</evidence>
<accession>A0ABT4RKD3</accession>
<keyword evidence="2" id="KW-0175">Coiled coil</keyword>
<dbReference type="PANTHER" id="PTHR30204:SF58">
    <property type="entry name" value="HTH-TYPE TRANSCRIPTIONAL REGULATOR YFMP"/>
    <property type="match status" value="1"/>
</dbReference>
<dbReference type="PANTHER" id="PTHR30204">
    <property type="entry name" value="REDOX-CYCLING DRUG-SENSING TRANSCRIPTIONAL ACTIVATOR SOXR"/>
    <property type="match status" value="1"/>
</dbReference>
<evidence type="ECO:0000313" key="5">
    <source>
        <dbReference type="Proteomes" id="UP001147700"/>
    </source>
</evidence>
<comment type="caution">
    <text evidence="4">The sequence shown here is derived from an EMBL/GenBank/DDBJ whole genome shotgun (WGS) entry which is preliminary data.</text>
</comment>
<dbReference type="Pfam" id="PF13411">
    <property type="entry name" value="MerR_1"/>
    <property type="match status" value="1"/>
</dbReference>
<organism evidence="4 5">
    <name type="scientific">Solirubrobacter deserti</name>
    <dbReference type="NCBI Taxonomy" id="2282478"/>
    <lineage>
        <taxon>Bacteria</taxon>
        <taxon>Bacillati</taxon>
        <taxon>Actinomycetota</taxon>
        <taxon>Thermoleophilia</taxon>
        <taxon>Solirubrobacterales</taxon>
        <taxon>Solirubrobacteraceae</taxon>
        <taxon>Solirubrobacter</taxon>
    </lineage>
</organism>
<feature type="domain" description="HTH merR-type" evidence="3">
    <location>
        <begin position="7"/>
        <end position="76"/>
    </location>
</feature>
<dbReference type="CDD" id="cd04766">
    <property type="entry name" value="HTH_HspR"/>
    <property type="match status" value="1"/>
</dbReference>
<sequence length="134" mass="15685">MDHDRGVFMISVAAELAEMHPQTLRMYEARGLIEPKRSPKGTRLYSQADVERLRRIQEMTTEWGMNLAGVEKVFELEEQLNRMQRKVQVLEGRAQQLQDEIVRLEKKRESVKAEIVRYEGQPGTSLIPIKHIKR</sequence>
<dbReference type="NCBIfam" id="NF047375">
    <property type="entry name" value="HeatShock_HspR"/>
    <property type="match status" value="1"/>
</dbReference>
<dbReference type="SMART" id="SM00422">
    <property type="entry name" value="HTH_MERR"/>
    <property type="match status" value="1"/>
</dbReference>
<reference evidence="4" key="1">
    <citation type="submission" date="2022-10" db="EMBL/GenBank/DDBJ databases">
        <title>The WGS of Solirubrobacter sp. CPCC 204708.</title>
        <authorList>
            <person name="Jiang Z."/>
        </authorList>
    </citation>
    <scope>NUCLEOTIDE SEQUENCE</scope>
    <source>
        <strain evidence="4">CPCC 204708</strain>
    </source>
</reference>
<dbReference type="InterPro" id="IPR009061">
    <property type="entry name" value="DNA-bd_dom_put_sf"/>
</dbReference>
<feature type="coiled-coil region" evidence="2">
    <location>
        <begin position="73"/>
        <end position="121"/>
    </location>
</feature>
<dbReference type="InterPro" id="IPR000551">
    <property type="entry name" value="MerR-type_HTH_dom"/>
</dbReference>
<proteinExistence type="predicted"/>
<gene>
    <name evidence="4" type="ORF">OJ962_15995</name>
</gene>
<keyword evidence="1" id="KW-0238">DNA-binding</keyword>
<dbReference type="EMBL" id="JAPCID010000020">
    <property type="protein sequence ID" value="MDA0139005.1"/>
    <property type="molecule type" value="Genomic_DNA"/>
</dbReference>
<keyword evidence="5" id="KW-1185">Reference proteome</keyword>
<dbReference type="InterPro" id="IPR047057">
    <property type="entry name" value="MerR_fam"/>
</dbReference>
<dbReference type="PROSITE" id="PS50937">
    <property type="entry name" value="HTH_MERR_2"/>
    <property type="match status" value="1"/>
</dbReference>
<dbReference type="Proteomes" id="UP001147700">
    <property type="component" value="Unassembled WGS sequence"/>
</dbReference>
<dbReference type="SUPFAM" id="SSF46955">
    <property type="entry name" value="Putative DNA-binding domain"/>
    <property type="match status" value="1"/>
</dbReference>
<evidence type="ECO:0000259" key="3">
    <source>
        <dbReference type="PROSITE" id="PS50937"/>
    </source>
</evidence>